<dbReference type="RefSeq" id="WP_145330877.1">
    <property type="nucleotide sequence ID" value="NZ_VLKR01000044.1"/>
</dbReference>
<evidence type="ECO:0000313" key="2">
    <source>
        <dbReference type="EMBL" id="TWI15454.1"/>
    </source>
</evidence>
<keyword evidence="1" id="KW-0732">Signal</keyword>
<feature type="signal peptide" evidence="1">
    <location>
        <begin position="1"/>
        <end position="25"/>
    </location>
</feature>
<dbReference type="EMBL" id="VLKR01000044">
    <property type="protein sequence ID" value="TWI15454.1"/>
    <property type="molecule type" value="Genomic_DNA"/>
</dbReference>
<protein>
    <recommendedName>
        <fullName evidence="4">Fimbrillin-like protein</fullName>
    </recommendedName>
</protein>
<evidence type="ECO:0008006" key="4">
    <source>
        <dbReference type="Google" id="ProtNLM"/>
    </source>
</evidence>
<reference evidence="2 3" key="1">
    <citation type="journal article" date="2015" name="Stand. Genomic Sci.">
        <title>Genomic Encyclopedia of Bacterial and Archaeal Type Strains, Phase III: the genomes of soil and plant-associated and newly described type strains.</title>
        <authorList>
            <person name="Whitman W.B."/>
            <person name="Woyke T."/>
            <person name="Klenk H.P."/>
            <person name="Zhou Y."/>
            <person name="Lilburn T.G."/>
            <person name="Beck B.J."/>
            <person name="De Vos P."/>
            <person name="Vandamme P."/>
            <person name="Eisen J.A."/>
            <person name="Garrity G."/>
            <person name="Hugenholtz P."/>
            <person name="Kyrpides N.C."/>
        </authorList>
    </citation>
    <scope>NUCLEOTIDE SEQUENCE [LARGE SCALE GENOMIC DNA]</scope>
    <source>
        <strain evidence="2 3">CGMCC 1.6855</strain>
    </source>
</reference>
<dbReference type="Proteomes" id="UP000315908">
    <property type="component" value="Unassembled WGS sequence"/>
</dbReference>
<sequence>MKLNNTKSLLSLMAAMTMFIFSCQKDNNTAELSTGKAIVNVKLGGIGPEDGSKLAKGSIGGSSATTAVAQQITVPFGEDLVVRATLTEVKASAGTSFRAAANKAATTSTESGEIVAFNGNYTIRAYKKIDASNEILVQTVNGLSTKSNQFELEPGNYKFVFSAYGNPTATGEDKDPLSQVIEQTVTPGNNTLNVILKHKLTEVTVKFDAGSGRTINAISGSTVKPNYNYTFDEGTGVVTFGAELAAKGFTFPTQAAAQTWTSTPVLIAVDNSNGAGEVKLANVTINNKAGNVSLTGLTLKKGVQYVLELNLGAKQGFEIGGETWSSGNLEYNPSTGVYSFGSVNSIGNYFYAGFLRPKVLPPDPNATDAWTYNCPTEERNVAGKDPCALVAPNNTWRLPEKAEFLQLQSSTAEGGTNNPGVPVAWNAARYVDTYTPNVGSALGVFFGTQVHPGVTNRDKYLFLLLSGEYAGNNTIGAMNTQGYYLVSSGTGYEHVQIGGQKGQPAWDFDFKLGQEGRQCHAVQVRCVKK</sequence>
<dbReference type="PROSITE" id="PS51257">
    <property type="entry name" value="PROKAR_LIPOPROTEIN"/>
    <property type="match status" value="1"/>
</dbReference>
<name>A0A562M679_9SPHI</name>
<feature type="chain" id="PRO_5022059947" description="Fimbrillin-like protein" evidence="1">
    <location>
        <begin position="26"/>
        <end position="529"/>
    </location>
</feature>
<evidence type="ECO:0000313" key="3">
    <source>
        <dbReference type="Proteomes" id="UP000315908"/>
    </source>
</evidence>
<gene>
    <name evidence="2" type="ORF">IQ31_05112</name>
</gene>
<organism evidence="2 3">
    <name type="scientific">Sphingobacterium siyangense</name>
    <dbReference type="NCBI Taxonomy" id="459529"/>
    <lineage>
        <taxon>Bacteria</taxon>
        <taxon>Pseudomonadati</taxon>
        <taxon>Bacteroidota</taxon>
        <taxon>Sphingobacteriia</taxon>
        <taxon>Sphingobacteriales</taxon>
        <taxon>Sphingobacteriaceae</taxon>
        <taxon>Sphingobacterium</taxon>
    </lineage>
</organism>
<evidence type="ECO:0000256" key="1">
    <source>
        <dbReference type="SAM" id="SignalP"/>
    </source>
</evidence>
<comment type="caution">
    <text evidence="2">The sequence shown here is derived from an EMBL/GenBank/DDBJ whole genome shotgun (WGS) entry which is preliminary data.</text>
</comment>
<dbReference type="OrthoDB" id="1451863at2"/>
<accession>A0A562M679</accession>
<dbReference type="AlphaFoldDB" id="A0A562M679"/>
<proteinExistence type="predicted"/>